<keyword evidence="10 14" id="KW-0472">Membrane</keyword>
<evidence type="ECO:0000256" key="6">
    <source>
        <dbReference type="ARBA" id="ARBA00022729"/>
    </source>
</evidence>
<dbReference type="GO" id="GO:0038023">
    <property type="term" value="F:signaling receptor activity"/>
    <property type="evidence" value="ECO:0007669"/>
    <property type="project" value="TreeGrafter"/>
</dbReference>
<dbReference type="InterPro" id="IPR035897">
    <property type="entry name" value="Toll_tir_struct_dom_sf"/>
</dbReference>
<evidence type="ECO:0000256" key="12">
    <source>
        <dbReference type="ARBA" id="ARBA00023180"/>
    </source>
</evidence>
<feature type="signal peptide" evidence="15">
    <location>
        <begin position="1"/>
        <end position="22"/>
    </location>
</feature>
<comment type="subcellular location">
    <subcellularLocation>
        <location evidence="1">Membrane</location>
        <topology evidence="1">Single-pass type I membrane protein</topology>
    </subcellularLocation>
</comment>
<gene>
    <name evidence="17" type="ORF">R5R35_003732</name>
</gene>
<dbReference type="Gene3D" id="3.80.10.10">
    <property type="entry name" value="Ribonuclease Inhibitor"/>
    <property type="match status" value="4"/>
</dbReference>
<evidence type="ECO:0000256" key="5">
    <source>
        <dbReference type="ARBA" id="ARBA00022692"/>
    </source>
</evidence>
<feature type="chain" id="PRO_5042994402" description="TIR domain-containing protein" evidence="15">
    <location>
        <begin position="23"/>
        <end position="816"/>
    </location>
</feature>
<dbReference type="Pfam" id="PF01582">
    <property type="entry name" value="TIR"/>
    <property type="match status" value="1"/>
</dbReference>
<sequence>MSKIIFAFFTAALVVLSVCSQGERLPILTCNETAAFHLITLPENCTYCTVHSQIKEFNCTHVRLSSKGDEWIIEIILKQLPILAGNEKKDSDDDKSYSVTMQYLKGTAPQLGITYNLHFDQYMIGIVRTIIDDDLNSVFKADIRDDLLSSPPFCHMPDDPLFWDFSSPLFSAEQGLLHSFSAEAASEEHYPTVLPGLAGSSLTFIELIGSFGTDLNGPIPSLNNLPLLDGLVLTNSPMVDLPTEYLAHSGGITLLCLEKNKFHEVPKAIGELKNLTKLIFESLVEKFVFYPDILNRLPKLQSLSLSGTRIEHWTEKNVNFTRLKELNLSRCKIRSFNAAFSNFPELKILDLSENLLTFLSKNAFAGLGKLKSVNLSRNAISHLPGNLLISLYELETLSLAINNLTDWPKLPCNRFQTINVSNNQLSNLINLGQHIRAVNELDISNNKISKWKDRDIFIKEVTCKQKNTIHFKSLRKQYDPSPVLFDVPKLRISFVNISNNRIAIFSEEMVVSLTYLDTVDLGGNLIDCANCQTALLQRWLDSTEIKVENLGQKSPLQCHQPMDFKNRFVQSVNFEICFIPPRYLWLGIGAPTIGVISIVVIGSVLFYYRTEVVYLAHLAKVRATSKKKQSDTHSSYDAFVCYSGKNRKWVMRRLVPLLERRPENYSLCLFDRDFALGSHIVTNIVDAIDQSRKVIVVLTQHFIDSKWCQWELEMAQHKLFSEDREFLVLLELEPLERRRLPRLLRFLLDTRPVVRWPRPETAPAVMAAAAELRAVLGPSLRQNLLADPPPRDEPGSSASASDERTPLLADEQTQGN</sequence>
<keyword evidence="11" id="KW-0675">Receptor</keyword>
<dbReference type="Gene3D" id="3.40.50.10140">
    <property type="entry name" value="Toll/interleukin-1 receptor homology (TIR) domain"/>
    <property type="match status" value="1"/>
</dbReference>
<dbReference type="Pfam" id="PF13855">
    <property type="entry name" value="LRR_8"/>
    <property type="match status" value="1"/>
</dbReference>
<dbReference type="InterPro" id="IPR000157">
    <property type="entry name" value="TIR_dom"/>
</dbReference>
<dbReference type="PRINTS" id="PR01537">
    <property type="entry name" value="INTRLKN1R1F"/>
</dbReference>
<evidence type="ECO:0000256" key="9">
    <source>
        <dbReference type="ARBA" id="ARBA00022989"/>
    </source>
</evidence>
<keyword evidence="8" id="KW-0391">Immunity</keyword>
<keyword evidence="5 14" id="KW-0812">Transmembrane</keyword>
<evidence type="ECO:0000256" key="8">
    <source>
        <dbReference type="ARBA" id="ARBA00022859"/>
    </source>
</evidence>
<dbReference type="PROSITE" id="PS51450">
    <property type="entry name" value="LRR"/>
    <property type="match status" value="1"/>
</dbReference>
<dbReference type="AlphaFoldDB" id="A0AAN9V6X1"/>
<evidence type="ECO:0000256" key="15">
    <source>
        <dbReference type="SAM" id="SignalP"/>
    </source>
</evidence>
<comment type="similarity">
    <text evidence="2">Belongs to the Toll-like receptor family.</text>
</comment>
<feature type="domain" description="TIR" evidence="16">
    <location>
        <begin position="634"/>
        <end position="776"/>
    </location>
</feature>
<reference evidence="17 18" key="1">
    <citation type="submission" date="2024-03" db="EMBL/GenBank/DDBJ databases">
        <title>The genome assembly and annotation of the cricket Gryllus longicercus Weissman &amp; Gray.</title>
        <authorList>
            <person name="Szrajer S."/>
            <person name="Gray D."/>
            <person name="Ylla G."/>
        </authorList>
    </citation>
    <scope>NUCLEOTIDE SEQUENCE [LARGE SCALE GENOMIC DNA]</scope>
    <source>
        <strain evidence="17">DAG 2021-001</strain>
        <tissue evidence="17">Whole body minus gut</tissue>
    </source>
</reference>
<evidence type="ECO:0000256" key="11">
    <source>
        <dbReference type="ARBA" id="ARBA00023170"/>
    </source>
</evidence>
<evidence type="ECO:0000256" key="4">
    <source>
        <dbReference type="ARBA" id="ARBA00022614"/>
    </source>
</evidence>
<dbReference type="GO" id="GO:0045087">
    <property type="term" value="P:innate immune response"/>
    <property type="evidence" value="ECO:0007669"/>
    <property type="project" value="UniProtKB-KW"/>
</dbReference>
<keyword evidence="6 15" id="KW-0732">Signal</keyword>
<evidence type="ECO:0000313" key="17">
    <source>
        <dbReference type="EMBL" id="KAK7792718.1"/>
    </source>
</evidence>
<feature type="region of interest" description="Disordered" evidence="13">
    <location>
        <begin position="782"/>
        <end position="816"/>
    </location>
</feature>
<keyword evidence="3" id="KW-0399">Innate immunity</keyword>
<evidence type="ECO:0000256" key="14">
    <source>
        <dbReference type="SAM" id="Phobius"/>
    </source>
</evidence>
<evidence type="ECO:0000256" key="7">
    <source>
        <dbReference type="ARBA" id="ARBA00022737"/>
    </source>
</evidence>
<dbReference type="PANTHER" id="PTHR24365">
    <property type="entry name" value="TOLL-LIKE RECEPTOR"/>
    <property type="match status" value="1"/>
</dbReference>
<protein>
    <recommendedName>
        <fullName evidence="16">TIR domain-containing protein</fullName>
    </recommendedName>
</protein>
<dbReference type="Proteomes" id="UP001378592">
    <property type="component" value="Unassembled WGS sequence"/>
</dbReference>
<keyword evidence="12" id="KW-0325">Glycoprotein</keyword>
<name>A0AAN9V6X1_9ORTH</name>
<dbReference type="InterPro" id="IPR032675">
    <property type="entry name" value="LRR_dom_sf"/>
</dbReference>
<dbReference type="SUPFAM" id="SSF52058">
    <property type="entry name" value="L domain-like"/>
    <property type="match status" value="1"/>
</dbReference>
<dbReference type="FunFam" id="3.40.50.10140:FF:000001">
    <property type="entry name" value="Toll-like receptor 2"/>
    <property type="match status" value="1"/>
</dbReference>
<evidence type="ECO:0000256" key="13">
    <source>
        <dbReference type="SAM" id="MobiDB-lite"/>
    </source>
</evidence>
<organism evidence="17 18">
    <name type="scientific">Gryllus longicercus</name>
    <dbReference type="NCBI Taxonomy" id="2509291"/>
    <lineage>
        <taxon>Eukaryota</taxon>
        <taxon>Metazoa</taxon>
        <taxon>Ecdysozoa</taxon>
        <taxon>Arthropoda</taxon>
        <taxon>Hexapoda</taxon>
        <taxon>Insecta</taxon>
        <taxon>Pterygota</taxon>
        <taxon>Neoptera</taxon>
        <taxon>Polyneoptera</taxon>
        <taxon>Orthoptera</taxon>
        <taxon>Ensifera</taxon>
        <taxon>Gryllidea</taxon>
        <taxon>Grylloidea</taxon>
        <taxon>Gryllidae</taxon>
        <taxon>Gryllinae</taxon>
        <taxon>Gryllus</taxon>
    </lineage>
</organism>
<evidence type="ECO:0000313" key="18">
    <source>
        <dbReference type="Proteomes" id="UP001378592"/>
    </source>
</evidence>
<comment type="caution">
    <text evidence="17">The sequence shown here is derived from an EMBL/GenBank/DDBJ whole genome shotgun (WGS) entry which is preliminary data.</text>
</comment>
<dbReference type="PROSITE" id="PS50104">
    <property type="entry name" value="TIR"/>
    <property type="match status" value="1"/>
</dbReference>
<dbReference type="GO" id="GO:0005886">
    <property type="term" value="C:plasma membrane"/>
    <property type="evidence" value="ECO:0007669"/>
    <property type="project" value="TreeGrafter"/>
</dbReference>
<dbReference type="InterPro" id="IPR001611">
    <property type="entry name" value="Leu-rich_rpt"/>
</dbReference>
<keyword evidence="9 14" id="KW-1133">Transmembrane helix</keyword>
<evidence type="ECO:0000256" key="3">
    <source>
        <dbReference type="ARBA" id="ARBA00022588"/>
    </source>
</evidence>
<dbReference type="InterPro" id="IPR003591">
    <property type="entry name" value="Leu-rich_rpt_typical-subtyp"/>
</dbReference>
<dbReference type="EMBL" id="JAZDUA010000430">
    <property type="protein sequence ID" value="KAK7792718.1"/>
    <property type="molecule type" value="Genomic_DNA"/>
</dbReference>
<evidence type="ECO:0000256" key="2">
    <source>
        <dbReference type="ARBA" id="ARBA00009634"/>
    </source>
</evidence>
<dbReference type="SMART" id="SM00255">
    <property type="entry name" value="TIR"/>
    <property type="match status" value="1"/>
</dbReference>
<dbReference type="GO" id="GO:0007165">
    <property type="term" value="P:signal transduction"/>
    <property type="evidence" value="ECO:0007669"/>
    <property type="project" value="InterPro"/>
</dbReference>
<feature type="transmembrane region" description="Helical" evidence="14">
    <location>
        <begin position="583"/>
        <end position="608"/>
    </location>
</feature>
<keyword evidence="7" id="KW-0677">Repeat</keyword>
<evidence type="ECO:0000256" key="1">
    <source>
        <dbReference type="ARBA" id="ARBA00004479"/>
    </source>
</evidence>
<evidence type="ECO:0000259" key="16">
    <source>
        <dbReference type="PROSITE" id="PS50104"/>
    </source>
</evidence>
<accession>A0AAN9V6X1</accession>
<dbReference type="SMART" id="SM00369">
    <property type="entry name" value="LRR_TYP"/>
    <property type="match status" value="5"/>
</dbReference>
<keyword evidence="4" id="KW-0433">Leucine-rich repeat</keyword>
<keyword evidence="18" id="KW-1185">Reference proteome</keyword>
<evidence type="ECO:0000256" key="10">
    <source>
        <dbReference type="ARBA" id="ARBA00023136"/>
    </source>
</evidence>
<dbReference type="SUPFAM" id="SSF52200">
    <property type="entry name" value="Toll/Interleukin receptor TIR domain"/>
    <property type="match status" value="1"/>
</dbReference>
<proteinExistence type="inferred from homology"/>
<dbReference type="PANTHER" id="PTHR24365:SF541">
    <property type="entry name" value="PROTEIN TOLL-RELATED"/>
    <property type="match status" value="1"/>
</dbReference>